<feature type="region of interest" description="Disordered" evidence="1">
    <location>
        <begin position="1"/>
        <end position="67"/>
    </location>
</feature>
<evidence type="ECO:0000256" key="1">
    <source>
        <dbReference type="SAM" id="MobiDB-lite"/>
    </source>
</evidence>
<dbReference type="AlphaFoldDB" id="A0A0G4HAM4"/>
<dbReference type="Pfam" id="PF08588">
    <property type="entry name" value="Duc1"/>
    <property type="match status" value="1"/>
</dbReference>
<dbReference type="InterPro" id="IPR013897">
    <property type="entry name" value="Duc1"/>
</dbReference>
<feature type="region of interest" description="Disordered" evidence="1">
    <location>
        <begin position="379"/>
        <end position="428"/>
    </location>
</feature>
<reference evidence="3" key="1">
    <citation type="submission" date="2014-11" db="EMBL/GenBank/DDBJ databases">
        <authorList>
            <person name="Otto D Thomas"/>
            <person name="Naeem Raeece"/>
        </authorList>
    </citation>
    <scope>NUCLEOTIDE SEQUENCE</scope>
</reference>
<name>A0A0G4HAM4_9ALVE</name>
<sequence length="526" mass="58811">MRRFFGRFGKNRKQKEKGIPKDIRAGSPASAPVIGEAAKDDFPASPCASSPLKNGVGGEETPQEGPPADLFALRVDPEELAEELHLQQGEPVVRVIDGIKEIGRKLSNVSGCSFYADVDRIIERGFEEFCEGGYDKEVPAITFIEREEKENAAETPFSPRTLAEEHPNPPAIPQLSLVIQNALPSAQPIIPLSRRPVEFETEGIKGRILLLLRTDPLDPVYAPHLKNRRRKFELQMQIKFKRKPRGLVFFGAEMKDKLQLDWIAQGVWAVAMAFAKSFDNAKALHYSPGRYDDGSGTSPTQGGKRGLRMGRSRTMGGNAEGPCDFESPGITYPLAYQMDRMVVTKPDEPLPELGKDIPEPPESVKARKEMFANFVRNCNLRDGETPSSSRNIFRRDKSNKDLQPGGSTTPSRGHSAPSKESSGTGKLHCNDPRAFFDTEHWYTFAIWSTYINLVDWRVTEIPGLGGFSLHRITKGDAMRFVAYDMPTFNTIDANQNMRTHNPQMHPICQKEYFLDLTLSSSVRDEE</sequence>
<feature type="domain" description="Domain of unknown function at the cortex 1" evidence="2">
    <location>
        <begin position="186"/>
        <end position="487"/>
    </location>
</feature>
<gene>
    <name evidence="3" type="ORF">Cvel_25732</name>
</gene>
<accession>A0A0G4HAM4</accession>
<organism evidence="3">
    <name type="scientific">Chromera velia CCMP2878</name>
    <dbReference type="NCBI Taxonomy" id="1169474"/>
    <lineage>
        <taxon>Eukaryota</taxon>
        <taxon>Sar</taxon>
        <taxon>Alveolata</taxon>
        <taxon>Colpodellida</taxon>
        <taxon>Chromeraceae</taxon>
        <taxon>Chromera</taxon>
    </lineage>
</organism>
<feature type="compositionally biased region" description="Basic residues" evidence="1">
    <location>
        <begin position="1"/>
        <end position="15"/>
    </location>
</feature>
<evidence type="ECO:0000259" key="2">
    <source>
        <dbReference type="Pfam" id="PF08588"/>
    </source>
</evidence>
<dbReference type="PhylomeDB" id="A0A0G4HAM4"/>
<feature type="compositionally biased region" description="Polar residues" evidence="1">
    <location>
        <begin position="405"/>
        <end position="424"/>
    </location>
</feature>
<dbReference type="VEuPathDB" id="CryptoDB:Cvel_25732"/>
<dbReference type="EMBL" id="CDMZ01002156">
    <property type="protein sequence ID" value="CEM41031.1"/>
    <property type="molecule type" value="Genomic_DNA"/>
</dbReference>
<evidence type="ECO:0000313" key="3">
    <source>
        <dbReference type="EMBL" id="CEM41031.1"/>
    </source>
</evidence>
<proteinExistence type="predicted"/>
<protein>
    <recommendedName>
        <fullName evidence="2">Domain of unknown function at the cortex 1 domain-containing protein</fullName>
    </recommendedName>
</protein>